<dbReference type="GO" id="GO:0080043">
    <property type="term" value="F:quercetin 3-O-glucosyltransferase activity"/>
    <property type="evidence" value="ECO:0007669"/>
    <property type="project" value="TreeGrafter"/>
</dbReference>
<evidence type="ECO:0000313" key="2">
    <source>
        <dbReference type="EMBL" id="KAK1396332.1"/>
    </source>
</evidence>
<dbReference type="SUPFAM" id="SSF53756">
    <property type="entry name" value="UDP-Glycosyltransferase/glycogen phosphorylase"/>
    <property type="match status" value="1"/>
</dbReference>
<reference evidence="2" key="1">
    <citation type="submission" date="2023-02" db="EMBL/GenBank/DDBJ databases">
        <title>Genome of toxic invasive species Heracleum sosnowskyi carries increased number of genes despite the absence of recent whole-genome duplications.</title>
        <authorList>
            <person name="Schelkunov M."/>
            <person name="Shtratnikova V."/>
            <person name="Makarenko M."/>
            <person name="Klepikova A."/>
            <person name="Omelchenko D."/>
            <person name="Novikova G."/>
            <person name="Obukhova E."/>
            <person name="Bogdanov V."/>
            <person name="Penin A."/>
            <person name="Logacheva M."/>
        </authorList>
    </citation>
    <scope>NUCLEOTIDE SEQUENCE</scope>
    <source>
        <strain evidence="2">Hsosn_3</strain>
        <tissue evidence="2">Leaf</tissue>
    </source>
</reference>
<accession>A0AAD8N546</accession>
<proteinExistence type="inferred from homology"/>
<dbReference type="GO" id="GO:0080044">
    <property type="term" value="F:quercetin 7-O-glucosyltransferase activity"/>
    <property type="evidence" value="ECO:0007669"/>
    <property type="project" value="TreeGrafter"/>
</dbReference>
<comment type="caution">
    <text evidence="2">The sequence shown here is derived from an EMBL/GenBank/DDBJ whole genome shotgun (WGS) entry which is preliminary data.</text>
</comment>
<organism evidence="2 3">
    <name type="scientific">Heracleum sosnowskyi</name>
    <dbReference type="NCBI Taxonomy" id="360622"/>
    <lineage>
        <taxon>Eukaryota</taxon>
        <taxon>Viridiplantae</taxon>
        <taxon>Streptophyta</taxon>
        <taxon>Embryophyta</taxon>
        <taxon>Tracheophyta</taxon>
        <taxon>Spermatophyta</taxon>
        <taxon>Magnoliopsida</taxon>
        <taxon>eudicotyledons</taxon>
        <taxon>Gunneridae</taxon>
        <taxon>Pentapetalae</taxon>
        <taxon>asterids</taxon>
        <taxon>campanulids</taxon>
        <taxon>Apiales</taxon>
        <taxon>Apiaceae</taxon>
        <taxon>Apioideae</taxon>
        <taxon>apioid superclade</taxon>
        <taxon>Tordylieae</taxon>
        <taxon>Tordyliinae</taxon>
        <taxon>Heracleum</taxon>
    </lineage>
</organism>
<name>A0AAD8N546_9APIA</name>
<dbReference type="EMBL" id="JAUIZM010000002">
    <property type="protein sequence ID" value="KAK1396332.1"/>
    <property type="molecule type" value="Genomic_DNA"/>
</dbReference>
<evidence type="ECO:0000256" key="1">
    <source>
        <dbReference type="ARBA" id="ARBA00009995"/>
    </source>
</evidence>
<comment type="similarity">
    <text evidence="1">Belongs to the UDP-glycosyltransferase family.</text>
</comment>
<evidence type="ECO:0000313" key="3">
    <source>
        <dbReference type="Proteomes" id="UP001237642"/>
    </source>
</evidence>
<dbReference type="PANTHER" id="PTHR11926:SF1540">
    <property type="entry name" value="GLYCOSYLTRANSFERASE"/>
    <property type="match status" value="1"/>
</dbReference>
<sequence length="176" mass="19500">MAQEARPAHCLVFPYPLQGHINPMHQFSKTLVSTGIKVTLVTTKFMFNSFQQLSGSMPVEKISDGYDVGGKASAESLEVYLARFKQVGSESLKQLIEKLNTTGFPVDCIVYDSLMSWVLDVAKCSGLVGALFLTQSCAVDNIYYHVKQGLLKVPVVENTTPKTAFSYHINLTKKTW</sequence>
<reference evidence="2" key="2">
    <citation type="submission" date="2023-05" db="EMBL/GenBank/DDBJ databases">
        <authorList>
            <person name="Schelkunov M.I."/>
        </authorList>
    </citation>
    <scope>NUCLEOTIDE SEQUENCE</scope>
    <source>
        <strain evidence="2">Hsosn_3</strain>
        <tissue evidence="2">Leaf</tissue>
    </source>
</reference>
<gene>
    <name evidence="2" type="ORF">POM88_006195</name>
</gene>
<dbReference type="PANTHER" id="PTHR11926">
    <property type="entry name" value="GLUCOSYL/GLUCURONOSYL TRANSFERASES"/>
    <property type="match status" value="1"/>
</dbReference>
<protein>
    <submittedName>
        <fullName evidence="2">Udp-glycosyltransferase 74f2</fullName>
    </submittedName>
</protein>
<dbReference type="Gene3D" id="3.40.50.2000">
    <property type="entry name" value="Glycogen Phosphorylase B"/>
    <property type="match status" value="1"/>
</dbReference>
<dbReference type="AlphaFoldDB" id="A0AAD8N546"/>
<dbReference type="Proteomes" id="UP001237642">
    <property type="component" value="Unassembled WGS sequence"/>
</dbReference>
<keyword evidence="3" id="KW-1185">Reference proteome</keyword>